<gene>
    <name evidence="2" type="ORF">G5I_14035</name>
</gene>
<dbReference type="EMBL" id="GL888818">
    <property type="protein sequence ID" value="EGI57848.1"/>
    <property type="molecule type" value="Genomic_DNA"/>
</dbReference>
<dbReference type="InParanoid" id="F4X6R6"/>
<name>F4X6R6_ACREC</name>
<protein>
    <submittedName>
        <fullName evidence="2">Uncharacterized protein</fullName>
    </submittedName>
</protein>
<dbReference type="AlphaFoldDB" id="F4X6R6"/>
<accession>F4X6R6</accession>
<sequence length="112" mass="12653">MTPLPMSCTIDDPTSVGSRKSNPSDLEQDYVKTQVVRTEMRDGWKVAFLDVVWKQAGVVKLCGRKTSSVLEFRSLMSREGIIITGARSRHSTEVRIQVQKTVYKIIGCKYLD</sequence>
<proteinExistence type="predicted"/>
<feature type="region of interest" description="Disordered" evidence="1">
    <location>
        <begin position="1"/>
        <end position="25"/>
    </location>
</feature>
<reference evidence="2" key="1">
    <citation type="submission" date="2011-02" db="EMBL/GenBank/DDBJ databases">
        <title>The genome of the leaf-cutting ant Acromyrmex echinatior suggests key adaptations to social evolution and fungus farming.</title>
        <authorList>
            <person name="Nygaard S."/>
            <person name="Zhang G."/>
        </authorList>
    </citation>
    <scope>NUCLEOTIDE SEQUENCE</scope>
</reference>
<keyword evidence="3" id="KW-1185">Reference proteome</keyword>
<dbReference type="Proteomes" id="UP000007755">
    <property type="component" value="Unassembled WGS sequence"/>
</dbReference>
<evidence type="ECO:0000313" key="2">
    <source>
        <dbReference type="EMBL" id="EGI57848.1"/>
    </source>
</evidence>
<feature type="compositionally biased region" description="Polar residues" evidence="1">
    <location>
        <begin position="15"/>
        <end position="25"/>
    </location>
</feature>
<evidence type="ECO:0000313" key="3">
    <source>
        <dbReference type="Proteomes" id="UP000007755"/>
    </source>
</evidence>
<organism evidence="3">
    <name type="scientific">Acromyrmex echinatior</name>
    <name type="common">Panamanian leafcutter ant</name>
    <name type="synonym">Acromyrmex octospinosus echinatior</name>
    <dbReference type="NCBI Taxonomy" id="103372"/>
    <lineage>
        <taxon>Eukaryota</taxon>
        <taxon>Metazoa</taxon>
        <taxon>Ecdysozoa</taxon>
        <taxon>Arthropoda</taxon>
        <taxon>Hexapoda</taxon>
        <taxon>Insecta</taxon>
        <taxon>Pterygota</taxon>
        <taxon>Neoptera</taxon>
        <taxon>Endopterygota</taxon>
        <taxon>Hymenoptera</taxon>
        <taxon>Apocrita</taxon>
        <taxon>Aculeata</taxon>
        <taxon>Formicoidea</taxon>
        <taxon>Formicidae</taxon>
        <taxon>Myrmicinae</taxon>
        <taxon>Acromyrmex</taxon>
    </lineage>
</organism>
<evidence type="ECO:0000256" key="1">
    <source>
        <dbReference type="SAM" id="MobiDB-lite"/>
    </source>
</evidence>